<dbReference type="AlphaFoldDB" id="X1UZS6"/>
<sequence>MKPERLAALIEKFSSRRIVVLGDFFLDKYLDVDSGLSELSVETGKTAHQVVAVRHSPGAAGTVVCNLAALGAKT</sequence>
<organism evidence="1">
    <name type="scientific">marine sediment metagenome</name>
    <dbReference type="NCBI Taxonomy" id="412755"/>
    <lineage>
        <taxon>unclassified sequences</taxon>
        <taxon>metagenomes</taxon>
        <taxon>ecological metagenomes</taxon>
    </lineage>
</organism>
<name>X1UZS6_9ZZZZ</name>
<dbReference type="EMBL" id="BARW01033375">
    <property type="protein sequence ID" value="GAJ09077.1"/>
    <property type="molecule type" value="Genomic_DNA"/>
</dbReference>
<evidence type="ECO:0008006" key="2">
    <source>
        <dbReference type="Google" id="ProtNLM"/>
    </source>
</evidence>
<accession>X1UZS6</accession>
<proteinExistence type="predicted"/>
<comment type="caution">
    <text evidence="1">The sequence shown here is derived from an EMBL/GenBank/DDBJ whole genome shotgun (WGS) entry which is preliminary data.</text>
</comment>
<evidence type="ECO:0000313" key="1">
    <source>
        <dbReference type="EMBL" id="GAJ09077.1"/>
    </source>
</evidence>
<dbReference type="InterPro" id="IPR029056">
    <property type="entry name" value="Ribokinase-like"/>
</dbReference>
<reference evidence="1" key="1">
    <citation type="journal article" date="2014" name="Front. Microbiol.">
        <title>High frequency of phylogenetically diverse reductive dehalogenase-homologous genes in deep subseafloor sedimentary metagenomes.</title>
        <authorList>
            <person name="Kawai M."/>
            <person name="Futagami T."/>
            <person name="Toyoda A."/>
            <person name="Takaki Y."/>
            <person name="Nishi S."/>
            <person name="Hori S."/>
            <person name="Arai W."/>
            <person name="Tsubouchi T."/>
            <person name="Morono Y."/>
            <person name="Uchiyama I."/>
            <person name="Ito T."/>
            <person name="Fujiyama A."/>
            <person name="Inagaki F."/>
            <person name="Takami H."/>
        </authorList>
    </citation>
    <scope>NUCLEOTIDE SEQUENCE</scope>
    <source>
        <strain evidence="1">Expedition CK06-06</strain>
    </source>
</reference>
<gene>
    <name evidence="1" type="ORF">S12H4_52576</name>
</gene>
<feature type="non-terminal residue" evidence="1">
    <location>
        <position position="74"/>
    </location>
</feature>
<dbReference type="Gene3D" id="3.40.1190.20">
    <property type="match status" value="1"/>
</dbReference>
<protein>
    <recommendedName>
        <fullName evidence="2">Carbohydrate kinase PfkB domain-containing protein</fullName>
    </recommendedName>
</protein>